<dbReference type="PANTHER" id="PTHR47197:SF3">
    <property type="entry name" value="DIHYDRO-HEME D1 DEHYDROGENASE"/>
    <property type="match status" value="1"/>
</dbReference>
<protein>
    <submittedName>
        <fullName evidence="1">Cytochrome D1</fullName>
    </submittedName>
</protein>
<dbReference type="InterPro" id="IPR011048">
    <property type="entry name" value="Haem_d1_sf"/>
</dbReference>
<dbReference type="Gene3D" id="2.130.10.10">
    <property type="entry name" value="YVTN repeat-like/Quinoprotein amine dehydrogenase"/>
    <property type="match status" value="2"/>
</dbReference>
<dbReference type="InterPro" id="IPR015943">
    <property type="entry name" value="WD40/YVTN_repeat-like_dom_sf"/>
</dbReference>
<organism evidence="1 2">
    <name type="scientific">Oceanisphaera profunda</name>
    <dbReference type="NCBI Taxonomy" id="1416627"/>
    <lineage>
        <taxon>Bacteria</taxon>
        <taxon>Pseudomonadati</taxon>
        <taxon>Pseudomonadota</taxon>
        <taxon>Gammaproteobacteria</taxon>
        <taxon>Aeromonadales</taxon>
        <taxon>Aeromonadaceae</taxon>
        <taxon>Oceanisphaera</taxon>
    </lineage>
</organism>
<dbReference type="SUPFAM" id="SSF51004">
    <property type="entry name" value="C-terminal (heme d1) domain of cytochrome cd1-nitrite reductase"/>
    <property type="match status" value="1"/>
</dbReference>
<name>A0A1Y0D8W5_9GAMM</name>
<dbReference type="KEGG" id="opf:CBP31_11195"/>
<sequence length="611" mass="66350">MNHLQRDGVDIDFEIRPLGNDAMPTEGKLVDIRFRLRDATTGQPISGQVPGAWLDAAQSVPEGGDYQSQCKSRIGYYLKGRMGARPLIDFNSYYLLVLNQDASLTVIDPSISVGGITSTLSRIALKRAPMDWVASTDDKRLYVSMPNAGEVAVIDTNSFKVLTNIAAGPDPIRVALQPDQRYLWVGNDSRHAEQGGVTVIDTQSLERVKTLITGAGHHDITFSDDSRYAFVSNRDAGALTVFDVETLSQVAKINTGAHPLAVAFSPLSQAVYVSDGKDGTVTVVDARSLQVRKVIQIGRGIGPLRFSQNGRFGIVLNTMEDSATIIDAATDEVLHSVEVSAEPYQLVFTRSYAYIRGLASSKVSMISLLSLGEGKTPTVQRFEAGPAAPKLAGDLPIATSLAPAREDAAVFVVNPVDNSTYFYTEGMNAPMFSYLNRGHAARAAKVIDRSLREVEPGVYSTRVKLPPAGQFDVALMLNQPELTHCFSTEVALDPALVQQLQKPKVEFMWDKPLLAGSPAKIRVQLTLGRDSQPLSGVADLRLRYFLAPSSRPREVEVLEVGKGLYEAKIELESTGAYYLHLASTSLGLGFNDLPYTSLRTQAATLKTAQSR</sequence>
<dbReference type="EMBL" id="CP021377">
    <property type="protein sequence ID" value="ART84031.1"/>
    <property type="molecule type" value="Genomic_DNA"/>
</dbReference>
<gene>
    <name evidence="1" type="ORF">CBP31_11195</name>
</gene>
<dbReference type="PANTHER" id="PTHR47197">
    <property type="entry name" value="PROTEIN NIRF"/>
    <property type="match status" value="1"/>
</dbReference>
<evidence type="ECO:0000313" key="1">
    <source>
        <dbReference type="EMBL" id="ART84031.1"/>
    </source>
</evidence>
<accession>A0A1Y0D8W5</accession>
<dbReference type="OrthoDB" id="5558583at2"/>
<dbReference type="Pfam" id="PF02239">
    <property type="entry name" value="Cytochrom_D1"/>
    <property type="match status" value="1"/>
</dbReference>
<keyword evidence="2" id="KW-1185">Reference proteome</keyword>
<proteinExistence type="predicted"/>
<dbReference type="Proteomes" id="UP000243937">
    <property type="component" value="Chromosome"/>
</dbReference>
<dbReference type="InterPro" id="IPR051200">
    <property type="entry name" value="Host-pathogen_enzymatic-act"/>
</dbReference>
<reference evidence="1 2" key="1">
    <citation type="journal article" date="2014" name="Int. J. Syst. Evol. Microbiol.">
        <title>Oceanisphaera profunda sp. nov., a marine bacterium isolated from deep-sea sediment, and emended description of the genus Oceanisphaera.</title>
        <authorList>
            <person name="Xu Z."/>
            <person name="Zhang X.Y."/>
            <person name="Su H.N."/>
            <person name="Yu Z.C."/>
            <person name="Liu C."/>
            <person name="Li H."/>
            <person name="Chen X.L."/>
            <person name="Song X.Y."/>
            <person name="Xie B.B."/>
            <person name="Qin Q.L."/>
            <person name="Zhou B.C."/>
            <person name="Shi M."/>
            <person name="Huang Y."/>
            <person name="Zhang Y.Z."/>
        </authorList>
    </citation>
    <scope>NUCLEOTIDE SEQUENCE [LARGE SCALE GENOMIC DNA]</scope>
    <source>
        <strain evidence="1 2">SM1222</strain>
    </source>
</reference>
<evidence type="ECO:0000313" key="2">
    <source>
        <dbReference type="Proteomes" id="UP000243937"/>
    </source>
</evidence>
<dbReference type="AlphaFoldDB" id="A0A1Y0D8W5"/>